<name>A0AAF0YEN6_9TREE</name>
<dbReference type="RefSeq" id="XP_062631371.1">
    <property type="nucleotide sequence ID" value="XM_062775387.1"/>
</dbReference>
<evidence type="ECO:0000313" key="3">
    <source>
        <dbReference type="Proteomes" id="UP000827549"/>
    </source>
</evidence>
<dbReference type="AlphaFoldDB" id="A0AAF0YEN6"/>
<reference evidence="2" key="1">
    <citation type="submission" date="2023-10" db="EMBL/GenBank/DDBJ databases">
        <authorList>
            <person name="Noh H."/>
        </authorList>
    </citation>
    <scope>NUCLEOTIDE SEQUENCE</scope>
    <source>
        <strain evidence="2">DUCC4014</strain>
    </source>
</reference>
<protein>
    <submittedName>
        <fullName evidence="2">Uncharacterized protein</fullName>
    </submittedName>
</protein>
<dbReference type="Proteomes" id="UP000827549">
    <property type="component" value="Chromosome 7"/>
</dbReference>
<organism evidence="2 3">
    <name type="scientific">Vanrija pseudolonga</name>
    <dbReference type="NCBI Taxonomy" id="143232"/>
    <lineage>
        <taxon>Eukaryota</taxon>
        <taxon>Fungi</taxon>
        <taxon>Dikarya</taxon>
        <taxon>Basidiomycota</taxon>
        <taxon>Agaricomycotina</taxon>
        <taxon>Tremellomycetes</taxon>
        <taxon>Trichosporonales</taxon>
        <taxon>Trichosporonaceae</taxon>
        <taxon>Vanrija</taxon>
    </lineage>
</organism>
<dbReference type="EMBL" id="CP086720">
    <property type="protein sequence ID" value="WOO85345.1"/>
    <property type="molecule type" value="Genomic_DNA"/>
</dbReference>
<dbReference type="GeneID" id="87812009"/>
<gene>
    <name evidence="2" type="ORF">LOC62_07G008845</name>
</gene>
<feature type="region of interest" description="Disordered" evidence="1">
    <location>
        <begin position="351"/>
        <end position="380"/>
    </location>
</feature>
<evidence type="ECO:0000313" key="2">
    <source>
        <dbReference type="EMBL" id="WOO85345.1"/>
    </source>
</evidence>
<evidence type="ECO:0000256" key="1">
    <source>
        <dbReference type="SAM" id="MobiDB-lite"/>
    </source>
</evidence>
<proteinExistence type="predicted"/>
<sequence>MSLAIESYPHIVEQILDYTLAVDPVALRGVSRGYKDQADAVLCSHVAVEFGLKEVPSSSVDGVLGSTAAAASRPIAITGLFGADGQRRVPGLRADGTPAEREACARLLRHTKHVDVLGPGICRRQMPAVGPYHDGDLLGAVRTDLETLRGETYFTPFAARTLILHKEMSTWRDHSLSSEPRIQRVSSRFSMPATLVLNVPGRDPYSGIAAAYQVDAVRLPLQSKVPGSRIKSVIAHVYENSGEPTQRYMDRVLNSLLLVVGQTLTLDWTIVADDNLHVQDPFGLPGDVCDCLREKIRAYAPGQWGGWGDYDNEEDFVDALTARVRIVTRSQYIAEVGAERYWCERGFPPKAEALEPSEAGTKRRRSASPEGAEEVAQKRR</sequence>
<keyword evidence="3" id="KW-1185">Reference proteome</keyword>
<accession>A0AAF0YEN6</accession>